<comment type="caution">
    <text evidence="4">The sequence shown here is derived from an EMBL/GenBank/DDBJ whole genome shotgun (WGS) entry which is preliminary data.</text>
</comment>
<evidence type="ECO:0000259" key="3">
    <source>
        <dbReference type="Pfam" id="PF07589"/>
    </source>
</evidence>
<keyword evidence="2" id="KW-1133">Transmembrane helix</keyword>
<evidence type="ECO:0000256" key="1">
    <source>
        <dbReference type="SAM" id="MobiDB-lite"/>
    </source>
</evidence>
<organism evidence="4 5">
    <name type="scientific">Plasticicumulans lactativorans</name>
    <dbReference type="NCBI Taxonomy" id="1133106"/>
    <lineage>
        <taxon>Bacteria</taxon>
        <taxon>Pseudomonadati</taxon>
        <taxon>Pseudomonadota</taxon>
        <taxon>Gammaproteobacteria</taxon>
        <taxon>Candidatus Competibacteraceae</taxon>
        <taxon>Plasticicumulans</taxon>
    </lineage>
</organism>
<dbReference type="Pfam" id="PF07589">
    <property type="entry name" value="PEP-CTERM"/>
    <property type="match status" value="1"/>
</dbReference>
<feature type="domain" description="Ice-binding protein C-terminal" evidence="3">
    <location>
        <begin position="49"/>
        <end position="71"/>
    </location>
</feature>
<feature type="region of interest" description="Disordered" evidence="1">
    <location>
        <begin position="1"/>
        <end position="21"/>
    </location>
</feature>
<dbReference type="NCBIfam" id="TIGR02595">
    <property type="entry name" value="PEP_CTERM"/>
    <property type="match status" value="1"/>
</dbReference>
<keyword evidence="2" id="KW-0472">Membrane</keyword>
<name>A0A4R2LBD3_9GAMM</name>
<gene>
    <name evidence="4" type="ORF">EV699_10141</name>
</gene>
<accession>A0A4R2LBD3</accession>
<sequence length="73" mass="7319">MASGRSGSGKAMGSASTKGTGNWSSVTLALIASASPAWADPTLPGDVHAIPEPTLVALIGLGLACLALFRRKR</sequence>
<dbReference type="EMBL" id="SLWY01000001">
    <property type="protein sequence ID" value="TCO83657.1"/>
    <property type="molecule type" value="Genomic_DNA"/>
</dbReference>
<dbReference type="AlphaFoldDB" id="A0A4R2LBD3"/>
<keyword evidence="5" id="KW-1185">Reference proteome</keyword>
<evidence type="ECO:0000313" key="5">
    <source>
        <dbReference type="Proteomes" id="UP000295765"/>
    </source>
</evidence>
<dbReference type="InterPro" id="IPR013424">
    <property type="entry name" value="Ice-binding_C"/>
</dbReference>
<protein>
    <submittedName>
        <fullName evidence="4">Putative secreted protein with PEP-CTERM sorting signal</fullName>
    </submittedName>
</protein>
<feature type="transmembrane region" description="Helical" evidence="2">
    <location>
        <begin position="49"/>
        <end position="69"/>
    </location>
</feature>
<evidence type="ECO:0000256" key="2">
    <source>
        <dbReference type="SAM" id="Phobius"/>
    </source>
</evidence>
<dbReference type="Proteomes" id="UP000295765">
    <property type="component" value="Unassembled WGS sequence"/>
</dbReference>
<reference evidence="4 5" key="1">
    <citation type="submission" date="2019-03" db="EMBL/GenBank/DDBJ databases">
        <title>Genomic Encyclopedia of Type Strains, Phase IV (KMG-IV): sequencing the most valuable type-strain genomes for metagenomic binning, comparative biology and taxonomic classification.</title>
        <authorList>
            <person name="Goeker M."/>
        </authorList>
    </citation>
    <scope>NUCLEOTIDE SEQUENCE [LARGE SCALE GENOMIC DNA]</scope>
    <source>
        <strain evidence="4 5">DSM 25287</strain>
    </source>
</reference>
<proteinExistence type="predicted"/>
<keyword evidence="2" id="KW-0812">Transmembrane</keyword>
<evidence type="ECO:0000313" key="4">
    <source>
        <dbReference type="EMBL" id="TCO83657.1"/>
    </source>
</evidence>